<dbReference type="PANTHER" id="PTHR37804:SF1">
    <property type="entry name" value="CDAA REGULATORY PROTEIN CDAR"/>
    <property type="match status" value="1"/>
</dbReference>
<proteinExistence type="predicted"/>
<organism evidence="2 3">
    <name type="scientific">Senegalia massiliensis</name>
    <dbReference type="NCBI Taxonomy" id="1720316"/>
    <lineage>
        <taxon>Bacteria</taxon>
        <taxon>Bacillati</taxon>
        <taxon>Bacillota</taxon>
        <taxon>Clostridia</taxon>
        <taxon>Eubacteriales</taxon>
        <taxon>Clostridiaceae</taxon>
        <taxon>Senegalia</taxon>
    </lineage>
</organism>
<dbReference type="RefSeq" id="WP_160198219.1">
    <property type="nucleotide sequence ID" value="NZ_QXXA01000015.1"/>
</dbReference>
<dbReference type="Gene3D" id="2.170.120.30">
    <property type="match status" value="2"/>
</dbReference>
<keyword evidence="3" id="KW-1185">Reference proteome</keyword>
<protein>
    <recommendedName>
        <fullName evidence="4">YbbR-like protein</fullName>
    </recommendedName>
</protein>
<evidence type="ECO:0000256" key="1">
    <source>
        <dbReference type="SAM" id="MobiDB-lite"/>
    </source>
</evidence>
<accession>A0A845R2F7</accession>
<dbReference type="PANTHER" id="PTHR37804">
    <property type="entry name" value="CDAA REGULATORY PROTEIN CDAR"/>
    <property type="match status" value="1"/>
</dbReference>
<comment type="caution">
    <text evidence="2">The sequence shown here is derived from an EMBL/GenBank/DDBJ whole genome shotgun (WGS) entry which is preliminary data.</text>
</comment>
<evidence type="ECO:0000313" key="3">
    <source>
        <dbReference type="Proteomes" id="UP000467132"/>
    </source>
</evidence>
<feature type="region of interest" description="Disordered" evidence="1">
    <location>
        <begin position="407"/>
        <end position="431"/>
    </location>
</feature>
<gene>
    <name evidence="2" type="ORF">D3Z33_12880</name>
</gene>
<dbReference type="Proteomes" id="UP000467132">
    <property type="component" value="Unassembled WGS sequence"/>
</dbReference>
<dbReference type="Pfam" id="PF07949">
    <property type="entry name" value="YbbR"/>
    <property type="match status" value="3"/>
</dbReference>
<dbReference type="EMBL" id="QXXA01000015">
    <property type="protein sequence ID" value="NBI07748.1"/>
    <property type="molecule type" value="Genomic_DNA"/>
</dbReference>
<dbReference type="Gene3D" id="2.170.120.40">
    <property type="entry name" value="YbbR-like domain"/>
    <property type="match status" value="2"/>
</dbReference>
<reference evidence="2 3" key="1">
    <citation type="submission" date="2018-08" db="EMBL/GenBank/DDBJ databases">
        <title>Murine metabolic-syndrome-specific gut microbial biobank.</title>
        <authorList>
            <person name="Liu C."/>
        </authorList>
    </citation>
    <scope>NUCLEOTIDE SEQUENCE [LARGE SCALE GENOMIC DNA]</scope>
    <source>
        <strain evidence="2 3">583</strain>
    </source>
</reference>
<dbReference type="OrthoDB" id="2111604at2"/>
<evidence type="ECO:0008006" key="4">
    <source>
        <dbReference type="Google" id="ProtNLM"/>
    </source>
</evidence>
<sequence>MKKIDLKNKNFTMKIIAAFFAFIMWTYVMSEVNPRIVKQIPNVKVEILNEESLERNNLTLMDISDDTITVEVRGRRNDVINIKPSDITAKIDLKGYRAGINKVPIKISDLYNAEIVDSSPELLTVNIDKLIEKQMPISVELIGEPIDGYAAGEIDVNPSEVLVKGPRSIVNNVDKVRANVNIDGIQNDIKTTVPMKLLNGDGEEISRLEKDPNTVNVEVSILKLKEVNVEPVIKGNPLVNHEITNIEIEPKKVTIKGREDVLEGVETIKTKPIDISYESDDLDKQVELDLPEGIHLVGDKELKINVKISKNEKNKLEFEKSDIKAKNMDEGLKFKLAESEDDKGISISITALEDIMKDLGKNDFELFIDLKDISEGEHTVDIEVKTPEGVILESIDPKSLKIVVEVKDESEVEGEGEGSEDNNTQDENTEQ</sequence>
<feature type="compositionally biased region" description="Acidic residues" evidence="1">
    <location>
        <begin position="410"/>
        <end position="431"/>
    </location>
</feature>
<evidence type="ECO:0000313" key="2">
    <source>
        <dbReference type="EMBL" id="NBI07748.1"/>
    </source>
</evidence>
<name>A0A845R2F7_9CLOT</name>
<dbReference type="InterPro" id="IPR012505">
    <property type="entry name" value="YbbR"/>
</dbReference>
<dbReference type="InterPro" id="IPR053154">
    <property type="entry name" value="c-di-AMP_regulator"/>
</dbReference>
<dbReference type="AlphaFoldDB" id="A0A845R2F7"/>